<accession>A0A538T4E3</accession>
<dbReference type="Gene3D" id="1.10.10.10">
    <property type="entry name" value="Winged helix-like DNA-binding domain superfamily/Winged helix DNA-binding domain"/>
    <property type="match status" value="1"/>
</dbReference>
<dbReference type="GO" id="GO:0003677">
    <property type="term" value="F:DNA binding"/>
    <property type="evidence" value="ECO:0007669"/>
    <property type="project" value="UniProtKB-KW"/>
</dbReference>
<dbReference type="SUPFAM" id="SSF46785">
    <property type="entry name" value="Winged helix' DNA-binding domain"/>
    <property type="match status" value="1"/>
</dbReference>
<comment type="caution">
    <text evidence="5">The sequence shown here is derived from an EMBL/GenBank/DDBJ whole genome shotgun (WGS) entry which is preliminary data.</text>
</comment>
<dbReference type="InterPro" id="IPR036390">
    <property type="entry name" value="WH_DNA-bd_sf"/>
</dbReference>
<dbReference type="Pfam" id="PF03965">
    <property type="entry name" value="Penicillinase_R"/>
    <property type="match status" value="1"/>
</dbReference>
<dbReference type="InterPro" id="IPR005650">
    <property type="entry name" value="BlaI_family"/>
</dbReference>
<evidence type="ECO:0000256" key="3">
    <source>
        <dbReference type="ARBA" id="ARBA00023125"/>
    </source>
</evidence>
<dbReference type="AlphaFoldDB" id="A0A538T4E3"/>
<dbReference type="EMBL" id="VBOS01000074">
    <property type="protein sequence ID" value="TMQ58508.1"/>
    <property type="molecule type" value="Genomic_DNA"/>
</dbReference>
<evidence type="ECO:0000313" key="6">
    <source>
        <dbReference type="Proteomes" id="UP000317716"/>
    </source>
</evidence>
<evidence type="ECO:0000256" key="2">
    <source>
        <dbReference type="ARBA" id="ARBA00023015"/>
    </source>
</evidence>
<dbReference type="Gene3D" id="1.10.4040.10">
    <property type="entry name" value="Penicillinase repressor domain"/>
    <property type="match status" value="1"/>
</dbReference>
<sequence>MRNPLSDLGRRERQIMDILHRRGHATAGEVLADLPDPPSYSAVRAMLRLLEKKGHVRHEWDGPRHVHRPTGNPDQVRHSAARHLLRTFFGNSMESAVAAMLGASEKPLSDEELDRLARVIEQARRRGRRR</sequence>
<dbReference type="GO" id="GO:0045892">
    <property type="term" value="P:negative regulation of DNA-templated transcription"/>
    <property type="evidence" value="ECO:0007669"/>
    <property type="project" value="InterPro"/>
</dbReference>
<keyword evidence="2" id="KW-0805">Transcription regulation</keyword>
<keyword evidence="4" id="KW-0804">Transcription</keyword>
<organism evidence="5 6">
    <name type="scientific">Eiseniibacteriota bacterium</name>
    <dbReference type="NCBI Taxonomy" id="2212470"/>
    <lineage>
        <taxon>Bacteria</taxon>
        <taxon>Candidatus Eiseniibacteriota</taxon>
    </lineage>
</organism>
<keyword evidence="3" id="KW-0238">DNA-binding</keyword>
<dbReference type="Proteomes" id="UP000317716">
    <property type="component" value="Unassembled WGS sequence"/>
</dbReference>
<protein>
    <submittedName>
        <fullName evidence="5">BlaI/MecI/CopY family transcriptional regulator</fullName>
    </submittedName>
</protein>
<reference evidence="5 6" key="1">
    <citation type="journal article" date="2019" name="Nat. Microbiol.">
        <title>Mediterranean grassland soil C-N compound turnover is dependent on rainfall and depth, and is mediated by genomically divergent microorganisms.</title>
        <authorList>
            <person name="Diamond S."/>
            <person name="Andeer P.F."/>
            <person name="Li Z."/>
            <person name="Crits-Christoph A."/>
            <person name="Burstein D."/>
            <person name="Anantharaman K."/>
            <person name="Lane K.R."/>
            <person name="Thomas B.C."/>
            <person name="Pan C."/>
            <person name="Northen T.R."/>
            <person name="Banfield J.F."/>
        </authorList>
    </citation>
    <scope>NUCLEOTIDE SEQUENCE [LARGE SCALE GENOMIC DNA]</scope>
    <source>
        <strain evidence="5">WS_2</strain>
    </source>
</reference>
<gene>
    <name evidence="5" type="ORF">E6K72_02420</name>
</gene>
<name>A0A538T4E3_UNCEI</name>
<evidence type="ECO:0000313" key="5">
    <source>
        <dbReference type="EMBL" id="TMQ58508.1"/>
    </source>
</evidence>
<evidence type="ECO:0000256" key="1">
    <source>
        <dbReference type="ARBA" id="ARBA00011046"/>
    </source>
</evidence>
<evidence type="ECO:0000256" key="4">
    <source>
        <dbReference type="ARBA" id="ARBA00023163"/>
    </source>
</evidence>
<comment type="similarity">
    <text evidence="1">Belongs to the BlaI transcriptional regulatory family.</text>
</comment>
<proteinExistence type="inferred from homology"/>
<dbReference type="InterPro" id="IPR036388">
    <property type="entry name" value="WH-like_DNA-bd_sf"/>
</dbReference>